<dbReference type="OrthoDB" id="328563at2759"/>
<reference evidence="8" key="1">
    <citation type="submission" date="2013-10" db="EMBL/GenBank/DDBJ databases">
        <title>Genomic analysis of the causative agents of coccidiosis in chickens.</title>
        <authorList>
            <person name="Reid A.J."/>
            <person name="Blake D."/>
            <person name="Billington K."/>
            <person name="Browne H."/>
            <person name="Dunn M."/>
            <person name="Hung S."/>
            <person name="Kawahara F."/>
            <person name="Miranda-Saavedra D."/>
            <person name="Mourier T."/>
            <person name="Nagra H."/>
            <person name="Otto T.D."/>
            <person name="Rawlings N."/>
            <person name="Sanchez A."/>
            <person name="Sanders M."/>
            <person name="Subramaniam C."/>
            <person name="Tay Y."/>
            <person name="Dear P."/>
            <person name="Doerig C."/>
            <person name="Gruber A."/>
            <person name="Parkinson J."/>
            <person name="Shirley M."/>
            <person name="Wan K.L."/>
            <person name="Berriman M."/>
            <person name="Tomley F."/>
            <person name="Pain A."/>
        </authorList>
    </citation>
    <scope>NUCLEOTIDE SEQUENCE [LARGE SCALE GENOMIC DNA]</scope>
    <source>
        <strain evidence="8">Houghton</strain>
    </source>
</reference>
<feature type="transmembrane region" description="Helical" evidence="6">
    <location>
        <begin position="36"/>
        <end position="56"/>
    </location>
</feature>
<dbReference type="PANTHER" id="PTHR10165">
    <property type="entry name" value="LIPID PHOSPHATE PHOSPHATASE"/>
    <property type="match status" value="1"/>
</dbReference>
<evidence type="ECO:0000256" key="4">
    <source>
        <dbReference type="ARBA" id="ARBA00022989"/>
    </source>
</evidence>
<dbReference type="Proteomes" id="UP000030750">
    <property type="component" value="Unassembled WGS sequence"/>
</dbReference>
<dbReference type="GO" id="GO:0006644">
    <property type="term" value="P:phospholipid metabolic process"/>
    <property type="evidence" value="ECO:0007669"/>
    <property type="project" value="InterPro"/>
</dbReference>
<proteinExistence type="inferred from homology"/>
<keyword evidence="4 6" id="KW-1133">Transmembrane helix</keyword>
<keyword evidence="3 6" id="KW-0812">Transmembrane</keyword>
<evidence type="ECO:0000256" key="6">
    <source>
        <dbReference type="SAM" id="Phobius"/>
    </source>
</evidence>
<comment type="subcellular location">
    <subcellularLocation>
        <location evidence="1">Membrane</location>
        <topology evidence="1">Multi-pass membrane protein</topology>
    </subcellularLocation>
</comment>
<dbReference type="Gene3D" id="1.20.144.10">
    <property type="entry name" value="Phosphatidic acid phosphatase type 2/haloperoxidase"/>
    <property type="match status" value="1"/>
</dbReference>
<feature type="domain" description="Phosphatidic acid phosphatase type 2/haloperoxidase" evidence="7">
    <location>
        <begin position="135"/>
        <end position="306"/>
    </location>
</feature>
<dbReference type="InterPro" id="IPR036938">
    <property type="entry name" value="PAP2/HPO_sf"/>
</dbReference>
<dbReference type="GO" id="GO:0007165">
    <property type="term" value="P:signal transduction"/>
    <property type="evidence" value="ECO:0007669"/>
    <property type="project" value="TreeGrafter"/>
</dbReference>
<feature type="transmembrane region" description="Helical" evidence="6">
    <location>
        <begin position="85"/>
        <end position="108"/>
    </location>
</feature>
<dbReference type="InterPro" id="IPR043216">
    <property type="entry name" value="PAP-like"/>
</dbReference>
<protein>
    <submittedName>
        <fullName evidence="8">Lipid phosphate phosphohydrolase 3, putative</fullName>
    </submittedName>
</protein>
<evidence type="ECO:0000256" key="1">
    <source>
        <dbReference type="ARBA" id="ARBA00004141"/>
    </source>
</evidence>
<dbReference type="SMART" id="SM00014">
    <property type="entry name" value="acidPPc"/>
    <property type="match status" value="1"/>
</dbReference>
<comment type="similarity">
    <text evidence="2">Belongs to the PA-phosphatase related phosphoesterase family.</text>
</comment>
<gene>
    <name evidence="8" type="ORF">EBH_0037760</name>
</gene>
<dbReference type="Pfam" id="PF01569">
    <property type="entry name" value="PAP2"/>
    <property type="match status" value="1"/>
</dbReference>
<dbReference type="EMBL" id="HG712514">
    <property type="protein sequence ID" value="CDJ50953.1"/>
    <property type="molecule type" value="Genomic_DNA"/>
</dbReference>
<dbReference type="GO" id="GO:0046839">
    <property type="term" value="P:phospholipid dephosphorylation"/>
    <property type="evidence" value="ECO:0007669"/>
    <property type="project" value="TreeGrafter"/>
</dbReference>
<dbReference type="GO" id="GO:0008195">
    <property type="term" value="F:phosphatidate phosphatase activity"/>
    <property type="evidence" value="ECO:0007669"/>
    <property type="project" value="TreeGrafter"/>
</dbReference>
<dbReference type="SUPFAM" id="SSF48317">
    <property type="entry name" value="Acid phosphatase/Vanadium-dependent haloperoxidase"/>
    <property type="match status" value="1"/>
</dbReference>
<dbReference type="GO" id="GO:0005886">
    <property type="term" value="C:plasma membrane"/>
    <property type="evidence" value="ECO:0007669"/>
    <property type="project" value="TreeGrafter"/>
</dbReference>
<evidence type="ECO:0000256" key="2">
    <source>
        <dbReference type="ARBA" id="ARBA00008816"/>
    </source>
</evidence>
<keyword evidence="8" id="KW-0378">Hydrolase</keyword>
<accession>U6LNX3</accession>
<reference evidence="8" key="2">
    <citation type="submission" date="2013-10" db="EMBL/GenBank/DDBJ databases">
        <authorList>
            <person name="Aslett M."/>
        </authorList>
    </citation>
    <scope>NUCLEOTIDE SEQUENCE [LARGE SCALE GENOMIC DNA]</scope>
    <source>
        <strain evidence="8">Houghton</strain>
    </source>
</reference>
<dbReference type="PANTHER" id="PTHR10165:SF103">
    <property type="entry name" value="PHOSPHOLIPID PHOSPHATASE HOMOLOG 1.2 HOMOLOG"/>
    <property type="match status" value="1"/>
</dbReference>
<feature type="transmembrane region" description="Helical" evidence="6">
    <location>
        <begin position="260"/>
        <end position="279"/>
    </location>
</feature>
<evidence type="ECO:0000259" key="7">
    <source>
        <dbReference type="SMART" id="SM00014"/>
    </source>
</evidence>
<name>U6LNX3_9EIME</name>
<keyword evidence="9" id="KW-1185">Reference proteome</keyword>
<evidence type="ECO:0000313" key="8">
    <source>
        <dbReference type="EMBL" id="CDJ50953.1"/>
    </source>
</evidence>
<evidence type="ECO:0000313" key="9">
    <source>
        <dbReference type="Proteomes" id="UP000030750"/>
    </source>
</evidence>
<sequence>MQFATVGAVEAPGPSGRRPAWGDECSRFGSAESTTIRLCVHLVCAVCLGAFVLWGIKADPPIKGFFCNDQSIRYPLKAETVPANLATVIVIGVPLIIFAAVELMQALVVDRSGLNYTRLMCCSLPKMLLDVYAVVGGFAFGLLLNFSLANVAKLCIGRLRPHFLDVCRPNWNALQCTDTTGDLYVNSYQCNGPDLEAIKEARLSFFSAHSSNSSCAMIYTVIYLQYRLSNSTYCGPLIPSLTQRQRSNNLGTWAWDTATALRPFIQAVLLILCLFIALSRVMDYFHHPTDVLTGLFVGTIVAFYSAFYVSKLHLLGRI</sequence>
<organism evidence="8 9">
    <name type="scientific">Eimeria brunetti</name>
    <dbReference type="NCBI Taxonomy" id="51314"/>
    <lineage>
        <taxon>Eukaryota</taxon>
        <taxon>Sar</taxon>
        <taxon>Alveolata</taxon>
        <taxon>Apicomplexa</taxon>
        <taxon>Conoidasida</taxon>
        <taxon>Coccidia</taxon>
        <taxon>Eucoccidiorida</taxon>
        <taxon>Eimeriorina</taxon>
        <taxon>Eimeriidae</taxon>
        <taxon>Eimeria</taxon>
    </lineage>
</organism>
<feature type="transmembrane region" description="Helical" evidence="6">
    <location>
        <begin position="129"/>
        <end position="149"/>
    </location>
</feature>
<dbReference type="VEuPathDB" id="ToxoDB:EBH_0037760"/>
<evidence type="ECO:0000256" key="5">
    <source>
        <dbReference type="ARBA" id="ARBA00023136"/>
    </source>
</evidence>
<feature type="transmembrane region" description="Helical" evidence="6">
    <location>
        <begin position="291"/>
        <end position="309"/>
    </location>
</feature>
<dbReference type="AlphaFoldDB" id="U6LNX3"/>
<keyword evidence="5 6" id="KW-0472">Membrane</keyword>
<evidence type="ECO:0000256" key="3">
    <source>
        <dbReference type="ARBA" id="ARBA00022692"/>
    </source>
</evidence>
<dbReference type="InterPro" id="IPR000326">
    <property type="entry name" value="PAP2/HPO"/>
</dbReference>